<dbReference type="InterPro" id="IPR036162">
    <property type="entry name" value="Resolvase-like_N_sf"/>
</dbReference>
<dbReference type="RefSeq" id="WP_169204209.1">
    <property type="nucleotide sequence ID" value="NZ_WTVP01000105.1"/>
</dbReference>
<dbReference type="SUPFAM" id="SSF53041">
    <property type="entry name" value="Resolvase-like"/>
    <property type="match status" value="1"/>
</dbReference>
<dbReference type="InterPro" id="IPR050639">
    <property type="entry name" value="SSR_resolvase"/>
</dbReference>
<evidence type="ECO:0000259" key="5">
    <source>
        <dbReference type="PROSITE" id="PS51736"/>
    </source>
</evidence>
<dbReference type="EMBL" id="WTVP01000105">
    <property type="protein sequence ID" value="NMG17718.1"/>
    <property type="molecule type" value="Genomic_DNA"/>
</dbReference>
<dbReference type="Pfam" id="PF00239">
    <property type="entry name" value="Resolvase"/>
    <property type="match status" value="1"/>
</dbReference>
<dbReference type="Gene3D" id="3.40.50.1390">
    <property type="entry name" value="Resolvase, N-terminal catalytic domain"/>
    <property type="match status" value="1"/>
</dbReference>
<evidence type="ECO:0000256" key="1">
    <source>
        <dbReference type="ARBA" id="ARBA00022908"/>
    </source>
</evidence>
<gene>
    <name evidence="6" type="ORF">GPA24_19725</name>
</gene>
<dbReference type="Proteomes" id="UP000633943">
    <property type="component" value="Unassembled WGS sequence"/>
</dbReference>
<dbReference type="InterPro" id="IPR006119">
    <property type="entry name" value="Resolv_N"/>
</dbReference>
<name>A0ABX1P0Z7_9RHOO</name>
<evidence type="ECO:0000313" key="7">
    <source>
        <dbReference type="Proteomes" id="UP000633943"/>
    </source>
</evidence>
<dbReference type="SMART" id="SM00857">
    <property type="entry name" value="Resolvase"/>
    <property type="match status" value="1"/>
</dbReference>
<proteinExistence type="predicted"/>
<feature type="active site" description="O-(5'-phospho-DNA)-serine intermediate" evidence="4">
    <location>
        <position position="25"/>
    </location>
</feature>
<dbReference type="PANTHER" id="PTHR30461">
    <property type="entry name" value="DNA-INVERTASE FROM LAMBDOID PROPHAGE"/>
    <property type="match status" value="1"/>
</dbReference>
<keyword evidence="1" id="KW-0229">DNA integration</keyword>
<evidence type="ECO:0000313" key="6">
    <source>
        <dbReference type="EMBL" id="NMG17718.1"/>
    </source>
</evidence>
<dbReference type="InterPro" id="IPR006118">
    <property type="entry name" value="Recombinase_CS"/>
</dbReference>
<comment type="caution">
    <text evidence="6">The sequence shown here is derived from an EMBL/GenBank/DDBJ whole genome shotgun (WGS) entry which is preliminary data.</text>
</comment>
<sequence>MAKDAKDPETAELPATSTYAYLRVSTDAQDVANQKLGVLEYCAQQGFGAPFLIEDTISGKVEWQKRKIGELLTTIPPGSVLVAAEITRLARSTLQVLEMLKLAAERGISVHVVKSRLVLDGSLSSKITATILALAGEIEREFIAARTKEALRRRKESGLPMGRPAGEAERLSLDNKATEIDKYLVIGLNRRAIAKLCGCSPNTLYTWLRRRRPEAMAKEIVDA</sequence>
<evidence type="ECO:0000256" key="2">
    <source>
        <dbReference type="ARBA" id="ARBA00023125"/>
    </source>
</evidence>
<keyword evidence="7" id="KW-1185">Reference proteome</keyword>
<keyword evidence="2" id="KW-0238">DNA-binding</keyword>
<dbReference type="CDD" id="cd03768">
    <property type="entry name" value="SR_ResInv"/>
    <property type="match status" value="1"/>
</dbReference>
<dbReference type="Pfam" id="PF13384">
    <property type="entry name" value="HTH_23"/>
    <property type="match status" value="1"/>
</dbReference>
<evidence type="ECO:0000256" key="3">
    <source>
        <dbReference type="ARBA" id="ARBA00023172"/>
    </source>
</evidence>
<protein>
    <submittedName>
        <fullName evidence="6">Resolvase</fullName>
    </submittedName>
</protein>
<accession>A0ABX1P0Z7</accession>
<dbReference type="PANTHER" id="PTHR30461:SF19">
    <property type="entry name" value="SITE-SPECIFIC RECOMBINASE RESOLVASE FAMILY"/>
    <property type="match status" value="1"/>
</dbReference>
<feature type="domain" description="Resolvase/invertase-type recombinase catalytic" evidence="5">
    <location>
        <begin position="17"/>
        <end position="158"/>
    </location>
</feature>
<dbReference type="PROSITE" id="PS51736">
    <property type="entry name" value="RECOMBINASES_3"/>
    <property type="match status" value="1"/>
</dbReference>
<reference evidence="6 7" key="1">
    <citation type="submission" date="2019-12" db="EMBL/GenBank/DDBJ databases">
        <title>Comparative genomics gives insights into the taxonomy of the Azoarcus-Aromatoleum group and reveals separate origins of nif in the plant-associated Azoarcus and non-plant-associated Aromatoleum sub-groups.</title>
        <authorList>
            <person name="Lafos M."/>
            <person name="Maluk M."/>
            <person name="Batista M."/>
            <person name="Junghare M."/>
            <person name="Carmona M."/>
            <person name="Faoro H."/>
            <person name="Cruz L.M."/>
            <person name="Battistoni F."/>
            <person name="De Souza E."/>
            <person name="Pedrosa F."/>
            <person name="Chen W.-M."/>
            <person name="Poole P.S."/>
            <person name="Dixon R.A."/>
            <person name="James E.K."/>
        </authorList>
    </citation>
    <scope>NUCLEOTIDE SEQUENCE [LARGE SCALE GENOMIC DNA]</scope>
    <source>
        <strain evidence="6 7">PbN1</strain>
    </source>
</reference>
<dbReference type="PROSITE" id="PS00397">
    <property type="entry name" value="RECOMBINASES_1"/>
    <property type="match status" value="1"/>
</dbReference>
<organism evidence="6 7">
    <name type="scientific">Aromatoleum bremense</name>
    <dbReference type="NCBI Taxonomy" id="76115"/>
    <lineage>
        <taxon>Bacteria</taxon>
        <taxon>Pseudomonadati</taxon>
        <taxon>Pseudomonadota</taxon>
        <taxon>Betaproteobacteria</taxon>
        <taxon>Rhodocyclales</taxon>
        <taxon>Rhodocyclaceae</taxon>
        <taxon>Aromatoleum</taxon>
    </lineage>
</organism>
<keyword evidence="3" id="KW-0233">DNA recombination</keyword>
<evidence type="ECO:0000256" key="4">
    <source>
        <dbReference type="PROSITE-ProRule" id="PRU10137"/>
    </source>
</evidence>